<protein>
    <recommendedName>
        <fullName evidence="1">Sulfatase-modifying factor enzyme-like domain-containing protein</fullName>
    </recommendedName>
</protein>
<dbReference type="Pfam" id="PF03781">
    <property type="entry name" value="FGE-sulfatase"/>
    <property type="match status" value="1"/>
</dbReference>
<gene>
    <name evidence="2" type="ordered locus">LIC_10865</name>
</gene>
<proteinExistence type="predicted"/>
<dbReference type="HOGENOM" id="CLU_012431_2_1_12"/>
<dbReference type="Proteomes" id="UP000007037">
    <property type="component" value="Chromosome I"/>
</dbReference>
<dbReference type="Gene3D" id="3.90.1580.10">
    <property type="entry name" value="paralog of FGE (formylglycine-generating enzyme)"/>
    <property type="match status" value="1"/>
</dbReference>
<reference evidence="2 3" key="1">
    <citation type="journal article" date="2004" name="J. Bacteriol.">
        <title>Comparative genomics of two Leptospira interrogans serovars reveals novel insights into physiology and pathogenesis.</title>
        <authorList>
            <person name="Nascimento A.L."/>
            <person name="Ko A.I."/>
            <person name="Martins E.A."/>
            <person name="Monteiro-Vitorello C.B."/>
            <person name="Ho P.L."/>
            <person name="Haake D.A."/>
            <person name="Verjovski-Almeida S."/>
            <person name="Hartskeerl R.A."/>
            <person name="Marques M.V."/>
            <person name="Oliveira M.C."/>
            <person name="Menck C.F."/>
            <person name="Leite L.C."/>
            <person name="Carrer H."/>
            <person name="Coutinho L.L."/>
            <person name="Degrave W.M."/>
            <person name="Dellagostin O.A."/>
            <person name="El-Dorry H."/>
            <person name="Ferro E.S."/>
            <person name="Ferro M.I."/>
            <person name="Furlan L.R."/>
            <person name="Gamberini M."/>
            <person name="Giglioti E.A."/>
            <person name="Goes-Neto A."/>
            <person name="Goldman G.H."/>
            <person name="Goldman M.H."/>
            <person name="Harakava R."/>
            <person name="Jeronimo S.M."/>
            <person name="Junqueira-De-Azevedo I.L."/>
            <person name="Kimura E.T."/>
            <person name="Kuramae E.E."/>
            <person name="Lemos E.G."/>
            <person name="Lemos M.V."/>
            <person name="Marino C.L."/>
            <person name="Nunes L.R."/>
            <person name="De Oliveira R.C."/>
            <person name="Pereira G.G."/>
            <person name="Reis M.S."/>
            <person name="Schriefer A."/>
            <person name="Siqueira W.J."/>
            <person name="Sommer P."/>
            <person name="Tsai S.M."/>
            <person name="Simpson A.J."/>
            <person name="Ferro J.A."/>
            <person name="Camargo L.E."/>
            <person name="Kitajima J.P."/>
            <person name="Setubal J.C."/>
            <person name="Van Sluys M.A."/>
        </authorList>
    </citation>
    <scope>NUCLEOTIDE SEQUENCE [LARGE SCALE GENOMIC DNA]</scope>
    <source>
        <strain evidence="2 3">Fiocruz L1-130</strain>
    </source>
</reference>
<evidence type="ECO:0000313" key="2">
    <source>
        <dbReference type="EMBL" id="AAS69479.1"/>
    </source>
</evidence>
<dbReference type="InterPro" id="IPR005532">
    <property type="entry name" value="SUMF_dom"/>
</dbReference>
<dbReference type="PANTHER" id="PTHR23150">
    <property type="entry name" value="SULFATASE MODIFYING FACTOR 1, 2"/>
    <property type="match status" value="1"/>
</dbReference>
<dbReference type="KEGG" id="lic:LIC_10865"/>
<dbReference type="AlphaFoldDB" id="Q72TZ9"/>
<evidence type="ECO:0000313" key="3">
    <source>
        <dbReference type="Proteomes" id="UP000007037"/>
    </source>
</evidence>
<dbReference type="InterPro" id="IPR042095">
    <property type="entry name" value="SUMF_sf"/>
</dbReference>
<dbReference type="SUPFAM" id="SSF56436">
    <property type="entry name" value="C-type lectin-like"/>
    <property type="match status" value="1"/>
</dbReference>
<dbReference type="GO" id="GO:0120147">
    <property type="term" value="F:formylglycine-generating oxidase activity"/>
    <property type="evidence" value="ECO:0007669"/>
    <property type="project" value="TreeGrafter"/>
</dbReference>
<accession>Q72TZ9</accession>
<sequence length="273" mass="31643">MFYMFKMVKKYVSTICLLIAISVGSTIFSRPLSISEKNQEEKIKNDFQREFRIENFVLIPAGEFVMGCVAGDLQCDEREKPPKAMKIVKPFYMGKYEVTQTQWQLVMRYDQSDFKKCGGSCPVNNVTWFSVQVFLKQLNYAMQELGKATMVFRLPNEAEWEYAARAGSTTKYYWGEEMDPNYLWYSSNSDYKIHPAGQKKPNSFGLFDMNGNVSEWTADSFVDRHSKRNVEMRIVRGCSWFSESETCRISHRNAGVPSYGSNMVGFRLILELQ</sequence>
<name>Q72TZ9_LEPIC</name>
<organism evidence="2 3">
    <name type="scientific">Leptospira interrogans serogroup Icterohaemorrhagiae serovar copenhageni (strain Fiocruz L1-130)</name>
    <dbReference type="NCBI Taxonomy" id="267671"/>
    <lineage>
        <taxon>Bacteria</taxon>
        <taxon>Pseudomonadati</taxon>
        <taxon>Spirochaetota</taxon>
        <taxon>Spirochaetia</taxon>
        <taxon>Leptospirales</taxon>
        <taxon>Leptospiraceae</taxon>
        <taxon>Leptospira</taxon>
    </lineage>
</organism>
<dbReference type="InterPro" id="IPR016187">
    <property type="entry name" value="CTDL_fold"/>
</dbReference>
<dbReference type="PANTHER" id="PTHR23150:SF19">
    <property type="entry name" value="FORMYLGLYCINE-GENERATING ENZYME"/>
    <property type="match status" value="1"/>
</dbReference>
<dbReference type="InterPro" id="IPR051043">
    <property type="entry name" value="Sulfatase_Mod_Factor_Kinase"/>
</dbReference>
<evidence type="ECO:0000259" key="1">
    <source>
        <dbReference type="Pfam" id="PF03781"/>
    </source>
</evidence>
<dbReference type="EMBL" id="AE016823">
    <property type="protein sequence ID" value="AAS69479.1"/>
    <property type="molecule type" value="Genomic_DNA"/>
</dbReference>
<feature type="domain" description="Sulfatase-modifying factor enzyme-like" evidence="1">
    <location>
        <begin position="54"/>
        <end position="269"/>
    </location>
</feature>